<dbReference type="SMART" id="SM00744">
    <property type="entry name" value="RINGv"/>
    <property type="match status" value="1"/>
</dbReference>
<dbReference type="PANTHER" id="PTHR46214">
    <property type="entry name" value="ZINC FINGER, RING-CH-TYPE"/>
    <property type="match status" value="1"/>
</dbReference>
<dbReference type="InterPro" id="IPR013083">
    <property type="entry name" value="Znf_RING/FYVE/PHD"/>
</dbReference>
<dbReference type="Gramene" id="Jr05_07780_p1">
    <property type="protein sequence ID" value="cds.Jr05_07780_p1"/>
    <property type="gene ID" value="Jr05_07780"/>
</dbReference>
<accession>A0A2I4G146</accession>
<evidence type="ECO:0000313" key="4">
    <source>
        <dbReference type="Proteomes" id="UP000235220"/>
    </source>
</evidence>
<dbReference type="STRING" id="51240.A0A2I4G146"/>
<dbReference type="SUPFAM" id="SSF57850">
    <property type="entry name" value="RING/U-box"/>
    <property type="match status" value="1"/>
</dbReference>
<proteinExistence type="predicted"/>
<dbReference type="InterPro" id="IPR011016">
    <property type="entry name" value="Znf_RING-CH"/>
</dbReference>
<evidence type="ECO:0000313" key="5">
    <source>
        <dbReference type="RefSeq" id="XP_018837610.1"/>
    </source>
</evidence>
<dbReference type="RefSeq" id="XP_018837610.1">
    <property type="nucleotide sequence ID" value="XM_018982065.2"/>
</dbReference>
<keyword evidence="1" id="KW-0479">Metal-binding</keyword>
<dbReference type="Gene3D" id="3.30.40.10">
    <property type="entry name" value="Zinc/RING finger domain, C3HC4 (zinc finger)"/>
    <property type="match status" value="1"/>
</dbReference>
<dbReference type="OrthoDB" id="1912066at2759"/>
<dbReference type="GO" id="GO:0008270">
    <property type="term" value="F:zinc ion binding"/>
    <property type="evidence" value="ECO:0007669"/>
    <property type="project" value="UniProtKB-KW"/>
</dbReference>
<keyword evidence="3" id="KW-0862">Zinc</keyword>
<keyword evidence="4" id="KW-1185">Reference proteome</keyword>
<evidence type="ECO:0000256" key="1">
    <source>
        <dbReference type="ARBA" id="ARBA00022723"/>
    </source>
</evidence>
<name>A0A2I4G146_JUGRE</name>
<evidence type="ECO:0000256" key="2">
    <source>
        <dbReference type="ARBA" id="ARBA00022771"/>
    </source>
</evidence>
<evidence type="ECO:0000256" key="3">
    <source>
        <dbReference type="ARBA" id="ARBA00022833"/>
    </source>
</evidence>
<organism evidence="4 5">
    <name type="scientific">Juglans regia</name>
    <name type="common">English walnut</name>
    <dbReference type="NCBI Taxonomy" id="51240"/>
    <lineage>
        <taxon>Eukaryota</taxon>
        <taxon>Viridiplantae</taxon>
        <taxon>Streptophyta</taxon>
        <taxon>Embryophyta</taxon>
        <taxon>Tracheophyta</taxon>
        <taxon>Spermatophyta</taxon>
        <taxon>Magnoliopsida</taxon>
        <taxon>eudicotyledons</taxon>
        <taxon>Gunneridae</taxon>
        <taxon>Pentapetalae</taxon>
        <taxon>rosids</taxon>
        <taxon>fabids</taxon>
        <taxon>Fagales</taxon>
        <taxon>Juglandaceae</taxon>
        <taxon>Juglans</taxon>
    </lineage>
</organism>
<dbReference type="CDD" id="cd16495">
    <property type="entry name" value="RING_CH-C4HC3_MARCH"/>
    <property type="match status" value="1"/>
</dbReference>
<protein>
    <submittedName>
        <fullName evidence="5">Uncharacterized protein LOC109003777 isoform X1</fullName>
    </submittedName>
</protein>
<dbReference type="Pfam" id="PF12906">
    <property type="entry name" value="RINGv"/>
    <property type="match status" value="1"/>
</dbReference>
<dbReference type="Proteomes" id="UP000235220">
    <property type="component" value="Chromosome 5"/>
</dbReference>
<dbReference type="AlphaFoldDB" id="A0A2I4G146"/>
<dbReference type="KEGG" id="jre:109003777"/>
<reference evidence="5" key="1">
    <citation type="submission" date="2025-08" db="UniProtKB">
        <authorList>
            <consortium name="RefSeq"/>
        </authorList>
    </citation>
    <scope>IDENTIFICATION</scope>
    <source>
        <tissue evidence="5">Leaves</tissue>
    </source>
</reference>
<gene>
    <name evidence="5" type="primary">LOC109003777</name>
</gene>
<dbReference type="PANTHER" id="PTHR46214:SF18">
    <property type="entry name" value="RING-CH-TYPE DOMAIN-CONTAINING PROTEIN"/>
    <property type="match status" value="1"/>
</dbReference>
<keyword evidence="2" id="KW-0863">Zinc-finger</keyword>
<dbReference type="GeneID" id="109003777"/>
<sequence length="203" mass="21864">MATVEGPHVDAGTASRCRYRNSVTASSGVSISGDSDDQSWHSPLEIEGVLDSQRDSSGPDCLFKDDLESGVQELKKHLGKVERDCRICHLGLEDGIEAGVLVELGCACKGDLGAAHKQCAETWFKIKGNTTCEICGATALNVASMQRNEANNAATVSASALAAPVILVENRTIWHGRRIMNFLLACMVLGFVISWLFHFKILT</sequence>
<dbReference type="PROSITE" id="PS51292">
    <property type="entry name" value="ZF_RING_CH"/>
    <property type="match status" value="1"/>
</dbReference>